<dbReference type="InterPro" id="IPR011990">
    <property type="entry name" value="TPR-like_helical_dom_sf"/>
</dbReference>
<dbReference type="Pfam" id="PF13041">
    <property type="entry name" value="PPR_2"/>
    <property type="match status" value="1"/>
</dbReference>
<protein>
    <recommendedName>
        <fullName evidence="9">Pentacotripeptide-repeat region of PRORP domain-containing protein</fullName>
    </recommendedName>
</protein>
<feature type="compositionally biased region" description="Basic and acidic residues" evidence="6">
    <location>
        <begin position="1330"/>
        <end position="1352"/>
    </location>
</feature>
<feature type="repeat" description="PPR" evidence="5">
    <location>
        <begin position="548"/>
        <end position="582"/>
    </location>
</feature>
<dbReference type="VEuPathDB" id="FungiDB:PV10_01020"/>
<dbReference type="Pfam" id="PF13812">
    <property type="entry name" value="PPR_3"/>
    <property type="match status" value="1"/>
</dbReference>
<evidence type="ECO:0000313" key="7">
    <source>
        <dbReference type="EMBL" id="RVX72116.1"/>
    </source>
</evidence>
<feature type="compositionally biased region" description="Basic residues" evidence="6">
    <location>
        <begin position="1402"/>
        <end position="1412"/>
    </location>
</feature>
<dbReference type="PANTHER" id="PTHR47936:SF1">
    <property type="entry name" value="PENTATRICOPEPTIDE REPEAT-CONTAINING PROTEIN GUN1, CHLOROPLASTIC"/>
    <property type="match status" value="1"/>
</dbReference>
<feature type="compositionally biased region" description="Basic and acidic residues" evidence="6">
    <location>
        <begin position="114"/>
        <end position="128"/>
    </location>
</feature>
<proteinExistence type="inferred from homology"/>
<comment type="caution">
    <text evidence="7">The sequence shown here is derived from an EMBL/GenBank/DDBJ whole genome shotgun (WGS) entry which is preliminary data.</text>
</comment>
<feature type="compositionally biased region" description="Basic and acidic residues" evidence="6">
    <location>
        <begin position="1413"/>
        <end position="1427"/>
    </location>
</feature>
<dbReference type="Gene3D" id="1.25.40.10">
    <property type="entry name" value="Tetratricopeptide repeat domain"/>
    <property type="match status" value="2"/>
</dbReference>
<reference evidence="7 8" key="1">
    <citation type="submission" date="2017-03" db="EMBL/GenBank/DDBJ databases">
        <title>Genomes of endolithic fungi from Antarctica.</title>
        <authorList>
            <person name="Coleine C."/>
            <person name="Masonjones S."/>
            <person name="Stajich J.E."/>
        </authorList>
    </citation>
    <scope>NUCLEOTIDE SEQUENCE [LARGE SCALE GENOMIC DNA]</scope>
    <source>
        <strain evidence="7 8">CCFEE 6314</strain>
    </source>
</reference>
<feature type="compositionally biased region" description="Polar residues" evidence="6">
    <location>
        <begin position="133"/>
        <end position="150"/>
    </location>
</feature>
<feature type="compositionally biased region" description="Low complexity" evidence="6">
    <location>
        <begin position="71"/>
        <end position="84"/>
    </location>
</feature>
<gene>
    <name evidence="7" type="ORF">B0A52_04714</name>
</gene>
<evidence type="ECO:0000256" key="1">
    <source>
        <dbReference type="ARBA" id="ARBA00006192"/>
    </source>
</evidence>
<feature type="region of interest" description="Disordered" evidence="6">
    <location>
        <begin position="1278"/>
        <end position="1298"/>
    </location>
</feature>
<dbReference type="PANTHER" id="PTHR47936">
    <property type="entry name" value="PPR_LONG DOMAIN-CONTAINING PROTEIN"/>
    <property type="match status" value="1"/>
</dbReference>
<feature type="compositionally biased region" description="Basic and acidic residues" evidence="6">
    <location>
        <begin position="165"/>
        <end position="176"/>
    </location>
</feature>
<organism evidence="7 8">
    <name type="scientific">Exophiala mesophila</name>
    <name type="common">Black yeast-like fungus</name>
    <dbReference type="NCBI Taxonomy" id="212818"/>
    <lineage>
        <taxon>Eukaryota</taxon>
        <taxon>Fungi</taxon>
        <taxon>Dikarya</taxon>
        <taxon>Ascomycota</taxon>
        <taxon>Pezizomycotina</taxon>
        <taxon>Eurotiomycetes</taxon>
        <taxon>Chaetothyriomycetidae</taxon>
        <taxon>Chaetothyriales</taxon>
        <taxon>Herpotrichiellaceae</taxon>
        <taxon>Exophiala</taxon>
    </lineage>
</organism>
<evidence type="ECO:0000256" key="3">
    <source>
        <dbReference type="ARBA" id="ARBA00044493"/>
    </source>
</evidence>
<feature type="repeat" description="PPR" evidence="5">
    <location>
        <begin position="513"/>
        <end position="547"/>
    </location>
</feature>
<evidence type="ECO:0000256" key="4">
    <source>
        <dbReference type="ARBA" id="ARBA00044511"/>
    </source>
</evidence>
<dbReference type="InterPro" id="IPR002885">
    <property type="entry name" value="PPR_rpt"/>
</dbReference>
<name>A0A438N8K9_EXOME</name>
<evidence type="ECO:0000256" key="5">
    <source>
        <dbReference type="PROSITE-ProRule" id="PRU00708"/>
    </source>
</evidence>
<comment type="similarity">
    <text evidence="1">Belongs to the CCM1 family.</text>
</comment>
<dbReference type="OrthoDB" id="1882346at2759"/>
<feature type="repeat" description="PPR" evidence="5">
    <location>
        <begin position="654"/>
        <end position="688"/>
    </location>
</feature>
<evidence type="ECO:0000256" key="2">
    <source>
        <dbReference type="ARBA" id="ARBA00022737"/>
    </source>
</evidence>
<dbReference type="Proteomes" id="UP000288859">
    <property type="component" value="Unassembled WGS sequence"/>
</dbReference>
<feature type="region of interest" description="Disordered" evidence="6">
    <location>
        <begin position="65"/>
        <end position="176"/>
    </location>
</feature>
<comment type="function">
    <text evidence="3">Regulates mitochondrial small subunit maturation by controlling 15S rRNA 5'-end processing. Localizes to the 5' precursor of the 15S rRNA in a position that is subsequently occupied by mS47 in the mature yeast mtSSU. Uses structure and sequence-specific RNA recognition, binding to a single-stranded region of the precursor and specifically recognizing bases -6 to -1. The exchange of Ccm1 for mS47 is coupled to the irreversible removal of precursor rRNA that is accompanied by conformational changes of the mitoribosomal proteins uS5m and mS26. These conformational changes signal completion of 5'-end rRNA processing through protection of the mature 5'-end of the 15S rRNA and stabilization of mS47. The removal of the 5' precursor together with the dissociation of Ccm1 may be catalyzed by the 5'-3' exoribonuclease Pet127. Involved in the specific removal of group I introns in mitochondrial encoded transcripts.</text>
</comment>
<evidence type="ECO:0000313" key="8">
    <source>
        <dbReference type="Proteomes" id="UP000288859"/>
    </source>
</evidence>
<feature type="region of interest" description="Disordered" evidence="6">
    <location>
        <begin position="1397"/>
        <end position="1451"/>
    </location>
</feature>
<keyword evidence="2" id="KW-0677">Repeat</keyword>
<accession>A0A438N8K9</accession>
<dbReference type="EMBL" id="NAJM01000014">
    <property type="protein sequence ID" value="RVX72116.1"/>
    <property type="molecule type" value="Genomic_DNA"/>
</dbReference>
<comment type="subunit">
    <text evidence="4">Binds to mitochondrial small subunit 15S rRNA.</text>
</comment>
<evidence type="ECO:0008006" key="9">
    <source>
        <dbReference type="Google" id="ProtNLM"/>
    </source>
</evidence>
<sequence>MLERAASCAEPVSHLLVKRLELPLRSRRSLGPSFWKHGRNNSIQPPWWPHYLDSVRAEPQNISSVDRVDRTTSSSRPTSISTRSNLGTVSDSRHSRYHTQSSRRDRQSSSLNKQHNDTATVDKKDLAEHGGTNPLQKDVQPSAQPPQSTFEGLPDAQESSTTEESPYRGEEDEKPVDAPKALQGILRYLSNAPEQVHDTSLLDKMVFLFRQLTDQGAFGSEVLSALASYGYREHADTALAAFRAIHRDQRTKQDYNNAVLISIHSNMYRSAQAINLEATDAGLNDTCSPLLLLYSVSRRLWRTAASVWQTSYHDQFLLSLRNPAADEKLLAAVSKDQNLPAAILRLEKLLSARSLMVSPDQGALMSLSRKLLRLLVSSGDLMSDITPKGLLEILDTYSPPPNVHGQALQTLLKLAKRPDKSGLSVLIYRHMRKLHPGVLPSRATLGILITLHCDEEATADVLQGLLAEFAEHHGIADKSSYQLVLSALSKQCDIDGVQNVFLDLCRVHGRPKEAAFYTPLLYAYARIGDVQGAERELRRMEEWNIKPTAYCWNILLYAYARSTQPEETLNRFAALTKQGFQPDVVSFGTLMALHSRTGDTDALLDIIELAQKSGIQGSYEIIAGLVQSYCLNDQIDTAVRLASVVTEAKFTGSPVKIWNHILRYYAFQAMPEKALEVQEKMKELGVVPDDMTYAALMSGLVVIGKTTDAAQILRILNLSSRLEATRFHYAIILHGYAMEGNRDMVQVIYKEMLHRFSRVGASANMTMLRFRAKLDLAEDGEDLTATLDQLMEIMTEDPQPDRASKIPQPGLHRQRPIDAVPSAYFELVAHLLTTKGRYRQANRLIQRDLSLTRSSYPSLQGKPSVSLDFLTISMKILCSQQKWTAVEETWNEILTVAIPFAQHVPVARRLQGVTPSHGQLQVEDSAEMPMTPSKEIRALNDRGSEFASMIAESPSQSPLARPDLQILPSQRFLIAGAITQYIAALRQQTLFDEAIDVVRRLEEVGFALTSKNLNFYIQTLTQSPDLNHQILAFSLFENRLLPNTPPWTHLRRGKWLSPSSSSDGDQEASSLHIVSRRFEEQRRPGQLMPTYWTTVYLATVLRRFRRLARRDDANKSLLYELLEKAKGTFAYISQLPYHRDRIQALLLRKKQFIIGDIPKRTRQATPANRSGVLESQSPVDHVPVDNLATVEEDIQSTTDNSHDGQGQGQGPRSSIDQMEVYEGQIPRGVTFQERQGQFETLETAQYRVSRKERRLLETLRIMRHDVTLPRIMSSRRFGRPSALPTVKPGQPTPQRLAGQSLFNPRFTRLESRDREMQRQRQRRLALLDDMSDRSRPPPLEFRKSHVSARDTAQDEVMADWSDSQSQPARAWSRRLLRYAKSSDSPLEAKLTAQIPRIPPTNRMKRSFTRNRLRREGKLVDDDLKPESSDVQDDNEEATHETEETENSIEDE</sequence>
<feature type="region of interest" description="Disordered" evidence="6">
    <location>
        <begin position="1313"/>
        <end position="1366"/>
    </location>
</feature>
<dbReference type="PROSITE" id="PS51375">
    <property type="entry name" value="PPR"/>
    <property type="match status" value="3"/>
</dbReference>
<evidence type="ECO:0000256" key="6">
    <source>
        <dbReference type="SAM" id="MobiDB-lite"/>
    </source>
</evidence>
<feature type="compositionally biased region" description="Acidic residues" evidence="6">
    <location>
        <begin position="1442"/>
        <end position="1451"/>
    </location>
</feature>
<feature type="region of interest" description="Disordered" evidence="6">
    <location>
        <begin position="1195"/>
        <end position="1214"/>
    </location>
</feature>